<dbReference type="InterPro" id="IPR050229">
    <property type="entry name" value="GlpE_sulfurtransferase"/>
</dbReference>
<gene>
    <name evidence="2" type="ORF">GGQ63_001115</name>
</gene>
<evidence type="ECO:0000259" key="1">
    <source>
        <dbReference type="PROSITE" id="PS50206"/>
    </source>
</evidence>
<dbReference type="PANTHER" id="PTHR43031">
    <property type="entry name" value="FAD-DEPENDENT OXIDOREDUCTASE"/>
    <property type="match status" value="1"/>
</dbReference>
<accession>A0A7W9CUC1</accession>
<dbReference type="Gene3D" id="3.40.250.10">
    <property type="entry name" value="Rhodanese-like domain"/>
    <property type="match status" value="1"/>
</dbReference>
<proteinExistence type="predicted"/>
<organism evidence="2 3">
    <name type="scientific">Prosthecomicrobium pneumaticum</name>
    <dbReference type="NCBI Taxonomy" id="81895"/>
    <lineage>
        <taxon>Bacteria</taxon>
        <taxon>Pseudomonadati</taxon>
        <taxon>Pseudomonadota</taxon>
        <taxon>Alphaproteobacteria</taxon>
        <taxon>Hyphomicrobiales</taxon>
        <taxon>Kaistiaceae</taxon>
        <taxon>Prosthecomicrobium</taxon>
    </lineage>
</organism>
<name>A0A7W9CUC1_9HYPH</name>
<dbReference type="InterPro" id="IPR001763">
    <property type="entry name" value="Rhodanese-like_dom"/>
</dbReference>
<protein>
    <submittedName>
        <fullName evidence="2">Rhodanese-related sulfurtransferase</fullName>
    </submittedName>
</protein>
<dbReference type="SUPFAM" id="SSF52821">
    <property type="entry name" value="Rhodanese/Cell cycle control phosphatase"/>
    <property type="match status" value="1"/>
</dbReference>
<keyword evidence="2" id="KW-0808">Transferase</keyword>
<feature type="domain" description="Rhodanese" evidence="1">
    <location>
        <begin position="14"/>
        <end position="103"/>
    </location>
</feature>
<dbReference type="PANTHER" id="PTHR43031:SF7">
    <property type="entry name" value="NITRIC OXIDE REDUCTASE FLRD-NAD(+) REDUCTASE"/>
    <property type="match status" value="1"/>
</dbReference>
<dbReference type="Proteomes" id="UP000523821">
    <property type="component" value="Unassembled WGS sequence"/>
</dbReference>
<evidence type="ECO:0000313" key="3">
    <source>
        <dbReference type="Proteomes" id="UP000523821"/>
    </source>
</evidence>
<dbReference type="InterPro" id="IPR036873">
    <property type="entry name" value="Rhodanese-like_dom_sf"/>
</dbReference>
<evidence type="ECO:0000313" key="2">
    <source>
        <dbReference type="EMBL" id="MBB5752063.1"/>
    </source>
</evidence>
<dbReference type="PROSITE" id="PS50206">
    <property type="entry name" value="RHODANESE_3"/>
    <property type="match status" value="1"/>
</dbReference>
<dbReference type="GO" id="GO:0016740">
    <property type="term" value="F:transferase activity"/>
    <property type="evidence" value="ECO:0007669"/>
    <property type="project" value="UniProtKB-KW"/>
</dbReference>
<dbReference type="SMART" id="SM00450">
    <property type="entry name" value="RHOD"/>
    <property type="match status" value="1"/>
</dbReference>
<dbReference type="Pfam" id="PF00581">
    <property type="entry name" value="Rhodanese"/>
    <property type="match status" value="1"/>
</dbReference>
<reference evidence="2 3" key="1">
    <citation type="submission" date="2020-08" db="EMBL/GenBank/DDBJ databases">
        <title>Genomic Encyclopedia of Type Strains, Phase IV (KMG-IV): sequencing the most valuable type-strain genomes for metagenomic binning, comparative biology and taxonomic classification.</title>
        <authorList>
            <person name="Goeker M."/>
        </authorList>
    </citation>
    <scope>NUCLEOTIDE SEQUENCE [LARGE SCALE GENOMIC DNA]</scope>
    <source>
        <strain evidence="2 3">DSM 16268</strain>
    </source>
</reference>
<dbReference type="EMBL" id="JACHOO010000002">
    <property type="protein sequence ID" value="MBB5752063.1"/>
    <property type="molecule type" value="Genomic_DNA"/>
</dbReference>
<dbReference type="RefSeq" id="WP_183853380.1">
    <property type="nucleotide sequence ID" value="NZ_JACHOO010000002.1"/>
</dbReference>
<dbReference type="AlphaFoldDB" id="A0A7W9CUC1"/>
<keyword evidence="3" id="KW-1185">Reference proteome</keyword>
<sequence>MIRTIDALNARALVEQGAALIDIREPAEFASERIAGAELQPLSQLSAGPAAVRSSGTVIFTCRSGQRTAMNAARLVAAAPGCTVFLLEGGLNGWLRAGLPVERG</sequence>
<comment type="caution">
    <text evidence="2">The sequence shown here is derived from an EMBL/GenBank/DDBJ whole genome shotgun (WGS) entry which is preliminary data.</text>
</comment>